<reference evidence="4" key="1">
    <citation type="submission" date="2023-06" db="EMBL/GenBank/DDBJ databases">
        <title>Male Hemibagrus guttatus genome.</title>
        <authorList>
            <person name="Bian C."/>
        </authorList>
    </citation>
    <scope>NUCLEOTIDE SEQUENCE</scope>
    <source>
        <strain evidence="4">Male_cb2023</strain>
        <tissue evidence="4">Muscle</tissue>
    </source>
</reference>
<dbReference type="Pfam" id="PF00078">
    <property type="entry name" value="RVT_1"/>
    <property type="match status" value="1"/>
</dbReference>
<evidence type="ECO:0000313" key="4">
    <source>
        <dbReference type="EMBL" id="KAK3507296.1"/>
    </source>
</evidence>
<feature type="region of interest" description="Disordered" evidence="2">
    <location>
        <begin position="1"/>
        <end position="22"/>
    </location>
</feature>
<sequence length="427" mass="46313">MLRLSPTQLHTSATPHPPPLTPLTIKEEEVNRLFKRLNTRKASGPDSVSPSLLKHCANQLSPVFTDIFNTSLETCHVPACFKTSAIVPVPKKTKITGLNDYRPVALTSVVMKSFERLVLSYLKDITDPLLDPLQFAYRANRSVDDAVNMALHFILQHLDSPRSYARILFVDFSSAFNTIIPALLRDKLFQLNVPDSMCSWITDFLTDRRQFLLTQSTCHTDLIHPITGPMFLGLVYMVLNNGVEELDLAMKFGVDGFDYTVFVTTDSGMKCFNCDEKGHLICACPEKVKTDGATDRQAEQTRPKVCSGDTKGDGPSVLGSPAAESVPADHPAAKPVAAASSMLDSVVTVPPAVETGLSGGNPGATVAKPAGDKAGTFDPAKSGKELSEPTSEPPVQISQVEELESSLDVDFKDNGDSDAEMEAEPVF</sequence>
<keyword evidence="5" id="KW-1185">Reference proteome</keyword>
<gene>
    <name evidence="4" type="ORF">QTP70_013555</name>
</gene>
<dbReference type="Proteomes" id="UP001274896">
    <property type="component" value="Unassembled WGS sequence"/>
</dbReference>
<feature type="region of interest" description="Disordered" evidence="2">
    <location>
        <begin position="291"/>
        <end position="332"/>
    </location>
</feature>
<dbReference type="SUPFAM" id="SSF57756">
    <property type="entry name" value="Retrovirus zinc finger-like domains"/>
    <property type="match status" value="1"/>
</dbReference>
<feature type="compositionally biased region" description="Basic and acidic residues" evidence="2">
    <location>
        <begin position="291"/>
        <end position="302"/>
    </location>
</feature>
<dbReference type="GO" id="GO:0008270">
    <property type="term" value="F:zinc ion binding"/>
    <property type="evidence" value="ECO:0007669"/>
    <property type="project" value="UniProtKB-KW"/>
</dbReference>
<proteinExistence type="predicted"/>
<feature type="compositionally biased region" description="Acidic residues" evidence="2">
    <location>
        <begin position="416"/>
        <end position="427"/>
    </location>
</feature>
<evidence type="ECO:0000256" key="2">
    <source>
        <dbReference type="SAM" id="MobiDB-lite"/>
    </source>
</evidence>
<organism evidence="4 5">
    <name type="scientific">Hemibagrus guttatus</name>
    <dbReference type="NCBI Taxonomy" id="175788"/>
    <lineage>
        <taxon>Eukaryota</taxon>
        <taxon>Metazoa</taxon>
        <taxon>Chordata</taxon>
        <taxon>Craniata</taxon>
        <taxon>Vertebrata</taxon>
        <taxon>Euteleostomi</taxon>
        <taxon>Actinopterygii</taxon>
        <taxon>Neopterygii</taxon>
        <taxon>Teleostei</taxon>
        <taxon>Ostariophysi</taxon>
        <taxon>Siluriformes</taxon>
        <taxon>Bagridae</taxon>
        <taxon>Hemibagrus</taxon>
    </lineage>
</organism>
<accession>A0AAE0PSF0</accession>
<dbReference type="PANTHER" id="PTHR47510:SF3">
    <property type="entry name" value="ENDO_EXONUCLEASE_PHOSPHATASE DOMAIN-CONTAINING PROTEIN"/>
    <property type="match status" value="1"/>
</dbReference>
<feature type="domain" description="CCHC-type" evidence="3">
    <location>
        <begin position="270"/>
        <end position="286"/>
    </location>
</feature>
<dbReference type="GO" id="GO:0003676">
    <property type="term" value="F:nucleic acid binding"/>
    <property type="evidence" value="ECO:0007669"/>
    <property type="project" value="InterPro"/>
</dbReference>
<dbReference type="AlphaFoldDB" id="A0AAE0PSF0"/>
<dbReference type="PROSITE" id="PS50158">
    <property type="entry name" value="ZF_CCHC"/>
    <property type="match status" value="1"/>
</dbReference>
<name>A0AAE0PSF0_9TELE</name>
<dbReference type="EMBL" id="JAUCMX010000029">
    <property type="protein sequence ID" value="KAK3507296.1"/>
    <property type="molecule type" value="Genomic_DNA"/>
</dbReference>
<dbReference type="InterPro" id="IPR001878">
    <property type="entry name" value="Znf_CCHC"/>
</dbReference>
<evidence type="ECO:0000313" key="5">
    <source>
        <dbReference type="Proteomes" id="UP001274896"/>
    </source>
</evidence>
<evidence type="ECO:0000256" key="1">
    <source>
        <dbReference type="PROSITE-ProRule" id="PRU00047"/>
    </source>
</evidence>
<keyword evidence="1" id="KW-0479">Metal-binding</keyword>
<keyword evidence="1" id="KW-0863">Zinc-finger</keyword>
<comment type="caution">
    <text evidence="4">The sequence shown here is derived from an EMBL/GenBank/DDBJ whole genome shotgun (WGS) entry which is preliminary data.</text>
</comment>
<dbReference type="InterPro" id="IPR000477">
    <property type="entry name" value="RT_dom"/>
</dbReference>
<keyword evidence="1" id="KW-0862">Zinc</keyword>
<protein>
    <recommendedName>
        <fullName evidence="3">CCHC-type domain-containing protein</fullName>
    </recommendedName>
</protein>
<evidence type="ECO:0000259" key="3">
    <source>
        <dbReference type="PROSITE" id="PS50158"/>
    </source>
</evidence>
<dbReference type="InterPro" id="IPR036875">
    <property type="entry name" value="Znf_CCHC_sf"/>
</dbReference>
<feature type="region of interest" description="Disordered" evidence="2">
    <location>
        <begin position="354"/>
        <end position="427"/>
    </location>
</feature>
<dbReference type="PANTHER" id="PTHR47510">
    <property type="entry name" value="REVERSE TRANSCRIPTASE DOMAIN-CONTAINING PROTEIN"/>
    <property type="match status" value="1"/>
</dbReference>